<name>E9SDQ7_RUMAL</name>
<dbReference type="Proteomes" id="UP000004259">
    <property type="component" value="Unassembled WGS sequence"/>
</dbReference>
<keyword evidence="3" id="KW-1185">Reference proteome</keyword>
<proteinExistence type="predicted"/>
<accession>E9SDQ7</accession>
<dbReference type="STRING" id="246199.CUS_7256"/>
<evidence type="ECO:0000313" key="2">
    <source>
        <dbReference type="EMBL" id="EGC02574.1"/>
    </source>
</evidence>
<evidence type="ECO:0000259" key="1">
    <source>
        <dbReference type="Pfam" id="PF24749"/>
    </source>
</evidence>
<reference evidence="2 3" key="1">
    <citation type="submission" date="2011-02" db="EMBL/GenBank/DDBJ databases">
        <authorList>
            <person name="Nelson K.E."/>
            <person name="Sutton G."/>
            <person name="Torralba M."/>
            <person name="Durkin S."/>
            <person name="Harkins D."/>
            <person name="Montgomery R."/>
            <person name="Ziemer C."/>
            <person name="Klaassens E."/>
            <person name="Ocuiv P."/>
            <person name="Morrison M."/>
        </authorList>
    </citation>
    <scope>NUCLEOTIDE SEQUENCE [LARGE SCALE GENOMIC DNA]</scope>
    <source>
        <strain evidence="2 3">8</strain>
    </source>
</reference>
<dbReference type="Pfam" id="PF24749">
    <property type="entry name" value="DUF7695"/>
    <property type="match status" value="1"/>
</dbReference>
<sequence>MEHRKIKRNRLQCKLCGDIIESKYTHDYVMCSCKKCAIDGGKEYVRFSAPKPDDVIFLTEYEDNKD</sequence>
<organism evidence="2 3">
    <name type="scientific">Ruminococcus albus 8</name>
    <dbReference type="NCBI Taxonomy" id="246199"/>
    <lineage>
        <taxon>Bacteria</taxon>
        <taxon>Bacillati</taxon>
        <taxon>Bacillota</taxon>
        <taxon>Clostridia</taxon>
        <taxon>Eubacteriales</taxon>
        <taxon>Oscillospiraceae</taxon>
        <taxon>Ruminococcus</taxon>
    </lineage>
</organism>
<dbReference type="OrthoDB" id="2628539at2"/>
<gene>
    <name evidence="2" type="ORF">CUS_7256</name>
</gene>
<evidence type="ECO:0000313" key="3">
    <source>
        <dbReference type="Proteomes" id="UP000004259"/>
    </source>
</evidence>
<feature type="domain" description="DUF7695" evidence="1">
    <location>
        <begin position="5"/>
        <end position="62"/>
    </location>
</feature>
<dbReference type="RefSeq" id="WP_002850473.1">
    <property type="nucleotide sequence ID" value="NZ_ADKM02000091.1"/>
</dbReference>
<dbReference type="AlphaFoldDB" id="E9SDQ7"/>
<dbReference type="eggNOG" id="ENOG5033G07">
    <property type="taxonomic scope" value="Bacteria"/>
</dbReference>
<dbReference type="InterPro" id="IPR056112">
    <property type="entry name" value="DUF7695"/>
</dbReference>
<protein>
    <recommendedName>
        <fullName evidence="1">DUF7695 domain-containing protein</fullName>
    </recommendedName>
</protein>
<dbReference type="EMBL" id="ADKM02000091">
    <property type="protein sequence ID" value="EGC02574.1"/>
    <property type="molecule type" value="Genomic_DNA"/>
</dbReference>
<comment type="caution">
    <text evidence="2">The sequence shown here is derived from an EMBL/GenBank/DDBJ whole genome shotgun (WGS) entry which is preliminary data.</text>
</comment>